<organism evidence="1 2">
    <name type="scientific">Candidatus Opimibacter skivensis</name>
    <dbReference type="NCBI Taxonomy" id="2982028"/>
    <lineage>
        <taxon>Bacteria</taxon>
        <taxon>Pseudomonadati</taxon>
        <taxon>Bacteroidota</taxon>
        <taxon>Saprospiria</taxon>
        <taxon>Saprospirales</taxon>
        <taxon>Saprospiraceae</taxon>
        <taxon>Candidatus Opimibacter</taxon>
    </lineage>
</organism>
<evidence type="ECO:0000313" key="2">
    <source>
        <dbReference type="Proteomes" id="UP000808337"/>
    </source>
</evidence>
<dbReference type="Proteomes" id="UP000808337">
    <property type="component" value="Unassembled WGS sequence"/>
</dbReference>
<gene>
    <name evidence="1" type="ORF">IPP15_07715</name>
</gene>
<dbReference type="PROSITE" id="PS51257">
    <property type="entry name" value="PROKAR_LIPOPROTEIN"/>
    <property type="match status" value="1"/>
</dbReference>
<reference evidence="1 2" key="1">
    <citation type="submission" date="2020-10" db="EMBL/GenBank/DDBJ databases">
        <title>Connecting structure to function with the recovery of over 1000 high-quality activated sludge metagenome-assembled genomes encoding full-length rRNA genes using long-read sequencing.</title>
        <authorList>
            <person name="Singleton C.M."/>
            <person name="Petriglieri F."/>
            <person name="Kristensen J.M."/>
            <person name="Kirkegaard R.H."/>
            <person name="Michaelsen T.Y."/>
            <person name="Andersen M.H."/>
            <person name="Karst S.M."/>
            <person name="Dueholm M.S."/>
            <person name="Nielsen P.H."/>
            <person name="Albertsen M."/>
        </authorList>
    </citation>
    <scope>NUCLEOTIDE SEQUENCE [LARGE SCALE GENOMIC DNA]</scope>
    <source>
        <strain evidence="1">Ribe_18-Q3-R11-54_MAXAC.273</strain>
    </source>
</reference>
<protein>
    <recommendedName>
        <fullName evidence="3">Cytochrome C Planctomycete-type domain-containing protein</fullName>
    </recommendedName>
</protein>
<name>A0A9D7SUV1_9BACT</name>
<proteinExistence type="predicted"/>
<accession>A0A9D7SUV1</accession>
<dbReference type="AlphaFoldDB" id="A0A9D7SUV1"/>
<dbReference type="EMBL" id="JADKGY010000006">
    <property type="protein sequence ID" value="MBK9982297.1"/>
    <property type="molecule type" value="Genomic_DNA"/>
</dbReference>
<evidence type="ECO:0008006" key="3">
    <source>
        <dbReference type="Google" id="ProtNLM"/>
    </source>
</evidence>
<sequence>MIIQRKQITQLVILTGIILWAGVISCKYDEVLPKEPDPGFQASFSRDIIPILNASCNQSGCHNGAGHVPDLRAFVAYESLWSGNYIDTLVPDQSELYQWMSGLKGLPMPVEGANATNNAVVLQWIEQGALNN</sequence>
<evidence type="ECO:0000313" key="1">
    <source>
        <dbReference type="EMBL" id="MBK9982297.1"/>
    </source>
</evidence>
<comment type="caution">
    <text evidence="1">The sequence shown here is derived from an EMBL/GenBank/DDBJ whole genome shotgun (WGS) entry which is preliminary data.</text>
</comment>